<gene>
    <name evidence="6" type="ORF">SAMN05428963_102133</name>
</gene>
<dbReference type="GO" id="GO:0003677">
    <property type="term" value="F:DNA binding"/>
    <property type="evidence" value="ECO:0007669"/>
    <property type="project" value="UniProtKB-KW"/>
</dbReference>
<evidence type="ECO:0000259" key="5">
    <source>
        <dbReference type="PROSITE" id="PS51063"/>
    </source>
</evidence>
<dbReference type="SUPFAM" id="SSF55781">
    <property type="entry name" value="GAF domain-like"/>
    <property type="match status" value="1"/>
</dbReference>
<sequence length="591" mass="64337">MQSIEKYTGDCCLSKPGALVPATQRCLTCPNFEASGDPAVSHRQLTTAMNPMASRDALIAARQRFLSDGVVPSGVPLPILRSWQRSAAKGIELDKRPLADLPQREELLRALERNENLVQAAWGEIESLCRETQDSGGVVILTDPQGVVLMRVGSTSFGEQADGVGLHPGMDWGEPSVGTNAIGTALAEGYAISIIGAEHFLTVHSVLSCSAAPIIDPSGRIAGALDLSTTAQIPHAYSLALIRRSVEQIERRLFERQCGRQEQMRLHSNPYLVGGPHEGLLAFDGDRLTGANRNAIDLLNLSWSDIGIIRFGQLFSVQHGSIQRNASSDDCIVQTTSGSTLFARMHSPPKAVPKAPDAPPSKEERPASGERAEGEPRVQEVLERLLSTCPPGTLRLRRFKAGHLIYGSDEMDSGEEALLIIRSGQLRCFSSFESRELTLFMLNSGDAMMIHSDTMLEVKKDCEVVSLRQSTFHRLAEEHPPFALAVMPAIERILRRSIKMNEAMAFHSVKYRLVRTLCDAADREGRRTSQGVILETAPSLEDLAMQIGAARQSVSTALAELIRGGLVSRIGASSMLIPSVRKLKAELDSLR</sequence>
<dbReference type="InterPro" id="IPR003018">
    <property type="entry name" value="GAF"/>
</dbReference>
<dbReference type="Proteomes" id="UP000190135">
    <property type="component" value="Unassembled WGS sequence"/>
</dbReference>
<dbReference type="InterPro" id="IPR036388">
    <property type="entry name" value="WH-like_DNA-bd_sf"/>
</dbReference>
<organism evidence="6 7">
    <name type="scientific">Consotaella salsifontis</name>
    <dbReference type="NCBI Taxonomy" id="1365950"/>
    <lineage>
        <taxon>Bacteria</taxon>
        <taxon>Pseudomonadati</taxon>
        <taxon>Pseudomonadota</taxon>
        <taxon>Alphaproteobacteria</taxon>
        <taxon>Hyphomicrobiales</taxon>
        <taxon>Aurantimonadaceae</taxon>
        <taxon>Consotaella</taxon>
    </lineage>
</organism>
<keyword evidence="2" id="KW-0238">DNA-binding</keyword>
<feature type="compositionally biased region" description="Basic and acidic residues" evidence="4">
    <location>
        <begin position="360"/>
        <end position="377"/>
    </location>
</feature>
<dbReference type="InterPro" id="IPR014710">
    <property type="entry name" value="RmlC-like_jellyroll"/>
</dbReference>
<dbReference type="SUPFAM" id="SSF51206">
    <property type="entry name" value="cAMP-binding domain-like"/>
    <property type="match status" value="1"/>
</dbReference>
<dbReference type="Gene3D" id="2.60.120.10">
    <property type="entry name" value="Jelly Rolls"/>
    <property type="match status" value="1"/>
</dbReference>
<name>A0A1T4MID6_9HYPH</name>
<dbReference type="InterPro" id="IPR012318">
    <property type="entry name" value="HTH_CRP"/>
</dbReference>
<dbReference type="Pfam" id="PF01590">
    <property type="entry name" value="GAF"/>
    <property type="match status" value="1"/>
</dbReference>
<protein>
    <submittedName>
        <fullName evidence="6">Crp-like helix-turn-helix domain-containing protein</fullName>
    </submittedName>
</protein>
<evidence type="ECO:0000256" key="3">
    <source>
        <dbReference type="ARBA" id="ARBA00023163"/>
    </source>
</evidence>
<dbReference type="Pfam" id="PF13545">
    <property type="entry name" value="HTH_Crp_2"/>
    <property type="match status" value="1"/>
</dbReference>
<evidence type="ECO:0000256" key="4">
    <source>
        <dbReference type="SAM" id="MobiDB-lite"/>
    </source>
</evidence>
<evidence type="ECO:0000313" key="7">
    <source>
        <dbReference type="Proteomes" id="UP000190135"/>
    </source>
</evidence>
<keyword evidence="7" id="KW-1185">Reference proteome</keyword>
<evidence type="ECO:0000256" key="1">
    <source>
        <dbReference type="ARBA" id="ARBA00023015"/>
    </source>
</evidence>
<dbReference type="InterPro" id="IPR036390">
    <property type="entry name" value="WH_DNA-bd_sf"/>
</dbReference>
<dbReference type="SUPFAM" id="SSF46785">
    <property type="entry name" value="Winged helix' DNA-binding domain"/>
    <property type="match status" value="1"/>
</dbReference>
<dbReference type="Gene3D" id="1.10.10.10">
    <property type="entry name" value="Winged helix-like DNA-binding domain superfamily/Winged helix DNA-binding domain"/>
    <property type="match status" value="1"/>
</dbReference>
<reference evidence="6 7" key="1">
    <citation type="submission" date="2017-02" db="EMBL/GenBank/DDBJ databases">
        <authorList>
            <person name="Peterson S.W."/>
        </authorList>
    </citation>
    <scope>NUCLEOTIDE SEQUENCE [LARGE SCALE GENOMIC DNA]</scope>
    <source>
        <strain evidence="6 7">USBA 369</strain>
    </source>
</reference>
<keyword evidence="3" id="KW-0804">Transcription</keyword>
<proteinExistence type="predicted"/>
<dbReference type="PROSITE" id="PS51063">
    <property type="entry name" value="HTH_CRP_2"/>
    <property type="match status" value="1"/>
</dbReference>
<dbReference type="InterPro" id="IPR029016">
    <property type="entry name" value="GAF-like_dom_sf"/>
</dbReference>
<dbReference type="EMBL" id="FUXL01000002">
    <property type="protein sequence ID" value="SJZ66722.1"/>
    <property type="molecule type" value="Genomic_DNA"/>
</dbReference>
<dbReference type="GO" id="GO:0006355">
    <property type="term" value="P:regulation of DNA-templated transcription"/>
    <property type="evidence" value="ECO:0007669"/>
    <property type="project" value="InterPro"/>
</dbReference>
<feature type="region of interest" description="Disordered" evidence="4">
    <location>
        <begin position="343"/>
        <end position="377"/>
    </location>
</feature>
<dbReference type="CDD" id="cd00038">
    <property type="entry name" value="CAP_ED"/>
    <property type="match status" value="1"/>
</dbReference>
<dbReference type="AlphaFoldDB" id="A0A1T4MID6"/>
<keyword evidence="1" id="KW-0805">Transcription regulation</keyword>
<dbReference type="InterPro" id="IPR018490">
    <property type="entry name" value="cNMP-bd_dom_sf"/>
</dbReference>
<evidence type="ECO:0000256" key="2">
    <source>
        <dbReference type="ARBA" id="ARBA00023125"/>
    </source>
</evidence>
<dbReference type="STRING" id="1365950.SAMN05428963_102133"/>
<dbReference type="InterPro" id="IPR000595">
    <property type="entry name" value="cNMP-bd_dom"/>
</dbReference>
<feature type="domain" description="HTH crp-type" evidence="5">
    <location>
        <begin position="507"/>
        <end position="581"/>
    </location>
</feature>
<dbReference type="Gene3D" id="3.30.450.40">
    <property type="match status" value="1"/>
</dbReference>
<evidence type="ECO:0000313" key="6">
    <source>
        <dbReference type="EMBL" id="SJZ66722.1"/>
    </source>
</evidence>
<accession>A0A1T4MID6</accession>